<dbReference type="PANTHER" id="PTHR43649:SF33">
    <property type="entry name" value="POLYGALACTURONAN_RHAMNOGALACTURONAN-BINDING PROTEIN YTCQ"/>
    <property type="match status" value="1"/>
</dbReference>
<dbReference type="InterPro" id="IPR050490">
    <property type="entry name" value="Bact_solute-bd_prot1"/>
</dbReference>
<dbReference type="Gene3D" id="3.40.190.10">
    <property type="entry name" value="Periplasmic binding protein-like II"/>
    <property type="match status" value="1"/>
</dbReference>
<evidence type="ECO:0000256" key="6">
    <source>
        <dbReference type="SAM" id="SignalP"/>
    </source>
</evidence>
<dbReference type="AlphaFoldDB" id="A0A6G3ZVI7"/>
<feature type="chain" id="PRO_5026214218" evidence="6">
    <location>
        <begin position="22"/>
        <end position="451"/>
    </location>
</feature>
<dbReference type="PANTHER" id="PTHR43649">
    <property type="entry name" value="ARABINOSE-BINDING PROTEIN-RELATED"/>
    <property type="match status" value="1"/>
</dbReference>
<keyword evidence="4" id="KW-0564">Palmitate</keyword>
<dbReference type="SUPFAM" id="SSF53850">
    <property type="entry name" value="Periplasmic binding protein-like II"/>
    <property type="match status" value="1"/>
</dbReference>
<evidence type="ECO:0000256" key="2">
    <source>
        <dbReference type="ARBA" id="ARBA00022729"/>
    </source>
</evidence>
<feature type="signal peptide" evidence="6">
    <location>
        <begin position="1"/>
        <end position="21"/>
    </location>
</feature>
<name>A0A6G3ZVI7_9BACL</name>
<keyword evidence="3" id="KW-0472">Membrane</keyword>
<gene>
    <name evidence="7" type="ORF">GK047_06730</name>
</gene>
<sequence length="451" mass="51134">MKKQILIVGTCILMTVTTACDAVGSREAALKETPKSKEGKTIVTLSLLSIDAFYDAAEKKFEEKYPNIDIQLKTFKQPGEKWNEGDDEKYVNTTNTSLLSGKGNDIIEMNNMPIAKYVNKKLLVNMNDLLEQDKTVDKNNLYTKILEPLKLNGGLYAMPVSYFLRVFVADEDILNQTSTIVDDTNWTWKQFEEISQKLIQKPGTKGKEPRYGLADNPPETMLQEVVVDSSTAFVDLPTQKAKFDSPAFVDTMKQIKKMYDDKVATAKPVEIGNQLFYSTVLFNPVDFVDIPYYYFSNPKLMQKPHAEGKSGQITMSTGYQLGLNANSPVQKEAWQFISFLLSEEAQSLKQFTGFSMLKSVNEKKLNVIQEQSNNGTYILPSEEAVKKKVKIPDEDFVYIKQLIQNVDRIAGRDNKVMSIIEEESKFYFSGQKTAEEVAKLIQNRVTTYLNE</sequence>
<dbReference type="InterPro" id="IPR006059">
    <property type="entry name" value="SBP"/>
</dbReference>
<dbReference type="Pfam" id="PF01547">
    <property type="entry name" value="SBP_bac_1"/>
    <property type="match status" value="1"/>
</dbReference>
<comment type="caution">
    <text evidence="7">The sequence shown here is derived from an EMBL/GenBank/DDBJ whole genome shotgun (WGS) entry which is preliminary data.</text>
</comment>
<keyword evidence="1" id="KW-1003">Cell membrane</keyword>
<keyword evidence="5" id="KW-0449">Lipoprotein</keyword>
<evidence type="ECO:0000256" key="5">
    <source>
        <dbReference type="ARBA" id="ARBA00023288"/>
    </source>
</evidence>
<evidence type="ECO:0000256" key="1">
    <source>
        <dbReference type="ARBA" id="ARBA00022475"/>
    </source>
</evidence>
<evidence type="ECO:0000256" key="4">
    <source>
        <dbReference type="ARBA" id="ARBA00023139"/>
    </source>
</evidence>
<evidence type="ECO:0000256" key="3">
    <source>
        <dbReference type="ARBA" id="ARBA00023136"/>
    </source>
</evidence>
<dbReference type="RefSeq" id="WP_163942912.1">
    <property type="nucleotide sequence ID" value="NZ_JAAIKC010000001.1"/>
</dbReference>
<dbReference type="PROSITE" id="PS51257">
    <property type="entry name" value="PROKAR_LIPOPROTEIN"/>
    <property type="match status" value="1"/>
</dbReference>
<dbReference type="EMBL" id="JAAIKC010000001">
    <property type="protein sequence ID" value="NEW05714.1"/>
    <property type="molecule type" value="Genomic_DNA"/>
</dbReference>
<evidence type="ECO:0000313" key="7">
    <source>
        <dbReference type="EMBL" id="NEW05714.1"/>
    </source>
</evidence>
<accession>A0A6G3ZVI7</accession>
<proteinExistence type="predicted"/>
<protein>
    <submittedName>
        <fullName evidence="7">Extracellular solute-binding protein</fullName>
    </submittedName>
</protein>
<reference evidence="7" key="1">
    <citation type="submission" date="2020-02" db="EMBL/GenBank/DDBJ databases">
        <authorList>
            <person name="Shen X.-R."/>
            <person name="Zhang Y.-X."/>
        </authorList>
    </citation>
    <scope>NUCLEOTIDE SEQUENCE</scope>
    <source>
        <strain evidence="7">SYP-B3998</strain>
    </source>
</reference>
<keyword evidence="2 6" id="KW-0732">Signal</keyword>
<organism evidence="7">
    <name type="scientific">Paenibacillus sp. SYP-B3998</name>
    <dbReference type="NCBI Taxonomy" id="2678564"/>
    <lineage>
        <taxon>Bacteria</taxon>
        <taxon>Bacillati</taxon>
        <taxon>Bacillota</taxon>
        <taxon>Bacilli</taxon>
        <taxon>Bacillales</taxon>
        <taxon>Paenibacillaceae</taxon>
        <taxon>Paenibacillus</taxon>
    </lineage>
</organism>